<accession>A0A543J1Z8</accession>
<dbReference type="EMBL" id="VFPQ01000001">
    <property type="protein sequence ID" value="TQM76849.1"/>
    <property type="molecule type" value="Genomic_DNA"/>
</dbReference>
<feature type="region of interest" description="Disordered" evidence="1">
    <location>
        <begin position="1"/>
        <end position="33"/>
    </location>
</feature>
<gene>
    <name evidence="2" type="ORF">FHX40_3599</name>
</gene>
<sequence length="82" mass="8373">MQNAPGHPAAGEPPRPAGSGPHAGITARTARSVPPAAAVVACNRISCVHIGSPLPDRREDYDVAAYPVVDPPDGHRPPATPI</sequence>
<reference evidence="2 3" key="1">
    <citation type="submission" date="2019-06" db="EMBL/GenBank/DDBJ databases">
        <title>Sequencing the genomes of 1000 actinobacteria strains.</title>
        <authorList>
            <person name="Klenk H.-P."/>
        </authorList>
    </citation>
    <scope>NUCLEOTIDE SEQUENCE [LARGE SCALE GENOMIC DNA]</scope>
    <source>
        <strain evidence="2 3">DSM 43186</strain>
    </source>
</reference>
<comment type="caution">
    <text evidence="2">The sequence shown here is derived from an EMBL/GenBank/DDBJ whole genome shotgun (WGS) entry which is preliminary data.</text>
</comment>
<proteinExistence type="predicted"/>
<protein>
    <submittedName>
        <fullName evidence="2">Uncharacterized protein</fullName>
    </submittedName>
</protein>
<evidence type="ECO:0000313" key="2">
    <source>
        <dbReference type="EMBL" id="TQM76849.1"/>
    </source>
</evidence>
<organism evidence="2 3">
    <name type="scientific">Thermopolyspora flexuosa</name>
    <dbReference type="NCBI Taxonomy" id="103836"/>
    <lineage>
        <taxon>Bacteria</taxon>
        <taxon>Bacillati</taxon>
        <taxon>Actinomycetota</taxon>
        <taxon>Actinomycetes</taxon>
        <taxon>Streptosporangiales</taxon>
        <taxon>Streptosporangiaceae</taxon>
        <taxon>Thermopolyspora</taxon>
    </lineage>
</organism>
<evidence type="ECO:0000256" key="1">
    <source>
        <dbReference type="SAM" id="MobiDB-lite"/>
    </source>
</evidence>
<dbReference type="AlphaFoldDB" id="A0A543J1Z8"/>
<keyword evidence="3" id="KW-1185">Reference proteome</keyword>
<name>A0A543J1Z8_9ACTN</name>
<evidence type="ECO:0000313" key="3">
    <source>
        <dbReference type="Proteomes" id="UP000319213"/>
    </source>
</evidence>
<dbReference type="Proteomes" id="UP000319213">
    <property type="component" value="Unassembled WGS sequence"/>
</dbReference>